<dbReference type="InterPro" id="IPR036388">
    <property type="entry name" value="WH-like_DNA-bd_sf"/>
</dbReference>
<dbReference type="Proteomes" id="UP001209885">
    <property type="component" value="Unassembled WGS sequence"/>
</dbReference>
<name>A0ABT3RL53_9BACT</name>
<accession>A0ABT3RL53</accession>
<evidence type="ECO:0000313" key="2">
    <source>
        <dbReference type="EMBL" id="MCX2742444.1"/>
    </source>
</evidence>
<protein>
    <submittedName>
        <fullName evidence="2">WYL domain-containing protein</fullName>
    </submittedName>
</protein>
<dbReference type="Gene3D" id="1.10.10.10">
    <property type="entry name" value="Winged helix-like DNA-binding domain superfamily/Winged helix DNA-binding domain"/>
    <property type="match status" value="1"/>
</dbReference>
<gene>
    <name evidence="2" type="ORF">OO013_01130</name>
</gene>
<dbReference type="InterPro" id="IPR013196">
    <property type="entry name" value="HTH_11"/>
</dbReference>
<dbReference type="PANTHER" id="PTHR34580">
    <property type="match status" value="1"/>
</dbReference>
<comment type="caution">
    <text evidence="2">The sequence shown here is derived from an EMBL/GenBank/DDBJ whole genome shotgun (WGS) entry which is preliminary data.</text>
</comment>
<dbReference type="RefSeq" id="WP_266054679.1">
    <property type="nucleotide sequence ID" value="NZ_JAPFQN010000001.1"/>
</dbReference>
<organism evidence="2 3">
    <name type="scientific">Mangrovivirga halotolerans</name>
    <dbReference type="NCBI Taxonomy" id="2993936"/>
    <lineage>
        <taxon>Bacteria</taxon>
        <taxon>Pseudomonadati</taxon>
        <taxon>Bacteroidota</taxon>
        <taxon>Cytophagia</taxon>
        <taxon>Cytophagales</taxon>
        <taxon>Mangrovivirgaceae</taxon>
        <taxon>Mangrovivirga</taxon>
    </lineage>
</organism>
<dbReference type="PANTHER" id="PTHR34580:SF1">
    <property type="entry name" value="PROTEIN PAFC"/>
    <property type="match status" value="1"/>
</dbReference>
<proteinExistence type="predicted"/>
<dbReference type="EMBL" id="JAPFQN010000001">
    <property type="protein sequence ID" value="MCX2742444.1"/>
    <property type="molecule type" value="Genomic_DNA"/>
</dbReference>
<dbReference type="SUPFAM" id="SSF46785">
    <property type="entry name" value="Winged helix' DNA-binding domain"/>
    <property type="match status" value="1"/>
</dbReference>
<feature type="domain" description="Helix-turn-helix type 11" evidence="1">
    <location>
        <begin position="35"/>
        <end position="82"/>
    </location>
</feature>
<dbReference type="Pfam" id="PF08279">
    <property type="entry name" value="HTH_11"/>
    <property type="match status" value="1"/>
</dbReference>
<sequence>MNTLFKEFIIEYYKSMDYFDGYLEKGDGVLNAQDRLEKILKLIILLKYRKPKTLSQLAEVLNKSERQVRRDIKSLEKFFPIDMDYHNRYFIVSDRENNNFLISLTEDELKLAHQSINGNSPLSHSLKEKLAAKIPELTFHNEELVNDFSERVDTIQKAIQDKKVIELRKYRSNTSKGYFDRVLEPINVINGHYLVAYEPKVKETKVFHISRAEEVMALDDEIIHHNHHTHLKPDAFGMFSGEKLEVDLRLTIMAKNLLQETFPQAKKYITRDFTQQKEFYRFRAGINGYEGVGRYILGISKEIEILAPESLKTYIKQYLKDSLSKME</sequence>
<keyword evidence="3" id="KW-1185">Reference proteome</keyword>
<evidence type="ECO:0000313" key="3">
    <source>
        <dbReference type="Proteomes" id="UP001209885"/>
    </source>
</evidence>
<reference evidence="2 3" key="1">
    <citation type="submission" date="2022-11" db="EMBL/GenBank/DDBJ databases">
        <title>The characterization of three novel Bacteroidetes species and genomic analysis of their roles in tidal elemental geochemical cycles.</title>
        <authorList>
            <person name="Ma K."/>
        </authorList>
    </citation>
    <scope>NUCLEOTIDE SEQUENCE [LARGE SCALE GENOMIC DNA]</scope>
    <source>
        <strain evidence="2 3">M17</strain>
    </source>
</reference>
<dbReference type="PROSITE" id="PS52050">
    <property type="entry name" value="WYL"/>
    <property type="match status" value="1"/>
</dbReference>
<evidence type="ECO:0000259" key="1">
    <source>
        <dbReference type="Pfam" id="PF08279"/>
    </source>
</evidence>
<dbReference type="InterPro" id="IPR036390">
    <property type="entry name" value="WH_DNA-bd_sf"/>
</dbReference>
<dbReference type="InterPro" id="IPR051534">
    <property type="entry name" value="CBASS_pafABC_assoc_protein"/>
</dbReference>